<dbReference type="InterPro" id="IPR029058">
    <property type="entry name" value="AB_hydrolase_fold"/>
</dbReference>
<dbReference type="InterPro" id="IPR013094">
    <property type="entry name" value="AB_hydrolase_3"/>
</dbReference>
<dbReference type="SUPFAM" id="SSF53474">
    <property type="entry name" value="alpha/beta-Hydrolases"/>
    <property type="match status" value="1"/>
</dbReference>
<organism evidence="3 4">
    <name type="scientific">Penicillium daleae</name>
    <dbReference type="NCBI Taxonomy" id="63821"/>
    <lineage>
        <taxon>Eukaryota</taxon>
        <taxon>Fungi</taxon>
        <taxon>Dikarya</taxon>
        <taxon>Ascomycota</taxon>
        <taxon>Pezizomycotina</taxon>
        <taxon>Eurotiomycetes</taxon>
        <taxon>Eurotiomycetidae</taxon>
        <taxon>Eurotiales</taxon>
        <taxon>Aspergillaceae</taxon>
        <taxon>Penicillium</taxon>
    </lineage>
</organism>
<dbReference type="AlphaFoldDB" id="A0AAD6CCG4"/>
<sequence length="434" mass="46822">MLPWALAIDIVYVTRPVASNSPTESQSPSQVPNVILYLPPGPLFHGHATPVSEDVNYDEHSQHQQRAIDKAAPSGISPQQALASMTYATVVTVNYRLGAVLPTTSNEETTQTHPISPPPSQSLSNPPFYQYPTPIHDTLAAFDWIQTNLHPTNLGIIGSHIGGSLALMLALTEAQSVKAVASIMPICDWPGLDEYCTTAQPSRIASETLGKTTKRASKKKTLRANAPSDLVPLLAAREALFASPERCFDAFASPVLLLRSAGRDVPPAFPKYTTGPGYPVPVLKDSRHAGDGSLLDPEFDPLDAEGDGFGEEGGHQTIRRRKALSRWPPYGLDYGVAGRGWGGNGVKRLEVTLPWVRVYIDGAEGKENGTVLADQGEEMVSVMRRACFFGREKGFGERRVGLVRNLGVMGSGLELGEDVGGWFGGIFDGRIRDE</sequence>
<reference evidence="3" key="1">
    <citation type="submission" date="2022-12" db="EMBL/GenBank/DDBJ databases">
        <authorList>
            <person name="Petersen C."/>
        </authorList>
    </citation>
    <scope>NUCLEOTIDE SEQUENCE</scope>
    <source>
        <strain evidence="3">IBT 16125</strain>
    </source>
</reference>
<evidence type="ECO:0000259" key="2">
    <source>
        <dbReference type="Pfam" id="PF07859"/>
    </source>
</evidence>
<dbReference type="GO" id="GO:0017000">
    <property type="term" value="P:antibiotic biosynthetic process"/>
    <property type="evidence" value="ECO:0007669"/>
    <property type="project" value="UniProtKB-ARBA"/>
</dbReference>
<gene>
    <name evidence="3" type="ORF">N7458_002278</name>
</gene>
<evidence type="ECO:0000313" key="3">
    <source>
        <dbReference type="EMBL" id="KAJ5460726.1"/>
    </source>
</evidence>
<dbReference type="GO" id="GO:0016787">
    <property type="term" value="F:hydrolase activity"/>
    <property type="evidence" value="ECO:0007669"/>
    <property type="project" value="InterPro"/>
</dbReference>
<comment type="caution">
    <text evidence="3">The sequence shown here is derived from an EMBL/GenBank/DDBJ whole genome shotgun (WGS) entry which is preliminary data.</text>
</comment>
<accession>A0AAD6CCG4</accession>
<dbReference type="GO" id="GO:0072330">
    <property type="term" value="P:monocarboxylic acid biosynthetic process"/>
    <property type="evidence" value="ECO:0007669"/>
    <property type="project" value="UniProtKB-ARBA"/>
</dbReference>
<evidence type="ECO:0000313" key="4">
    <source>
        <dbReference type="Proteomes" id="UP001213681"/>
    </source>
</evidence>
<dbReference type="EMBL" id="JAPVEA010000002">
    <property type="protein sequence ID" value="KAJ5460726.1"/>
    <property type="molecule type" value="Genomic_DNA"/>
</dbReference>
<dbReference type="RefSeq" id="XP_056769768.1">
    <property type="nucleotide sequence ID" value="XM_056905661.1"/>
</dbReference>
<protein>
    <recommendedName>
        <fullName evidence="2">Alpha/beta hydrolase fold-3 domain-containing protein</fullName>
    </recommendedName>
</protein>
<feature type="domain" description="Alpha/beta hydrolase fold-3" evidence="2">
    <location>
        <begin position="126"/>
        <end position="204"/>
    </location>
</feature>
<evidence type="ECO:0000256" key="1">
    <source>
        <dbReference type="SAM" id="MobiDB-lite"/>
    </source>
</evidence>
<dbReference type="GeneID" id="81595904"/>
<proteinExistence type="predicted"/>
<feature type="region of interest" description="Disordered" evidence="1">
    <location>
        <begin position="105"/>
        <end position="128"/>
    </location>
</feature>
<dbReference type="Gene3D" id="3.40.50.1820">
    <property type="entry name" value="alpha/beta hydrolase"/>
    <property type="match status" value="1"/>
</dbReference>
<keyword evidence="4" id="KW-1185">Reference proteome</keyword>
<dbReference type="Proteomes" id="UP001213681">
    <property type="component" value="Unassembled WGS sequence"/>
</dbReference>
<name>A0AAD6CCG4_9EURO</name>
<reference evidence="3" key="2">
    <citation type="journal article" date="2023" name="IMA Fungus">
        <title>Comparative genomic study of the Penicillium genus elucidates a diverse pangenome and 15 lateral gene transfer events.</title>
        <authorList>
            <person name="Petersen C."/>
            <person name="Sorensen T."/>
            <person name="Nielsen M.R."/>
            <person name="Sondergaard T.E."/>
            <person name="Sorensen J.L."/>
            <person name="Fitzpatrick D.A."/>
            <person name="Frisvad J.C."/>
            <person name="Nielsen K.L."/>
        </authorList>
    </citation>
    <scope>NUCLEOTIDE SEQUENCE</scope>
    <source>
        <strain evidence="3">IBT 16125</strain>
    </source>
</reference>
<dbReference type="Pfam" id="PF07859">
    <property type="entry name" value="Abhydrolase_3"/>
    <property type="match status" value="1"/>
</dbReference>